<accession>A0ABN0TU05</accession>
<evidence type="ECO:0000313" key="3">
    <source>
        <dbReference type="Proteomes" id="UP001500967"/>
    </source>
</evidence>
<dbReference type="EMBL" id="BAAAGX010000006">
    <property type="protein sequence ID" value="GAA0230169.1"/>
    <property type="molecule type" value="Genomic_DNA"/>
</dbReference>
<gene>
    <name evidence="2" type="ORF">GCM10009539_14460</name>
</gene>
<sequence>MDGPAQSRGSGGGGTEARPGCDGTDARPRPSSSRPAGGGTGTLARPEEPGTDAAPLTGAPLTDAEPLTDADPEAGAPYAGAPLTDAEPLTEAEPLTDARPDASGGLPAASLRSSARSEPPADPSESAAGRAEGTRTRPTAEFWADESSSLVAARFGAVIAALLRQGRAPD</sequence>
<feature type="compositionally biased region" description="Low complexity" evidence="1">
    <location>
        <begin position="102"/>
        <end position="118"/>
    </location>
</feature>
<name>A0ABN0TU05_9ACTN</name>
<organism evidence="2 3">
    <name type="scientific">Cryptosporangium japonicum</name>
    <dbReference type="NCBI Taxonomy" id="80872"/>
    <lineage>
        <taxon>Bacteria</taxon>
        <taxon>Bacillati</taxon>
        <taxon>Actinomycetota</taxon>
        <taxon>Actinomycetes</taxon>
        <taxon>Cryptosporangiales</taxon>
        <taxon>Cryptosporangiaceae</taxon>
        <taxon>Cryptosporangium</taxon>
    </lineage>
</organism>
<evidence type="ECO:0000313" key="2">
    <source>
        <dbReference type="EMBL" id="GAA0230169.1"/>
    </source>
</evidence>
<comment type="caution">
    <text evidence="2">The sequence shown here is derived from an EMBL/GenBank/DDBJ whole genome shotgun (WGS) entry which is preliminary data.</text>
</comment>
<reference evidence="2 3" key="1">
    <citation type="journal article" date="2019" name="Int. J. Syst. Evol. Microbiol.">
        <title>The Global Catalogue of Microorganisms (GCM) 10K type strain sequencing project: providing services to taxonomists for standard genome sequencing and annotation.</title>
        <authorList>
            <consortium name="The Broad Institute Genomics Platform"/>
            <consortium name="The Broad Institute Genome Sequencing Center for Infectious Disease"/>
            <person name="Wu L."/>
            <person name="Ma J."/>
        </authorList>
    </citation>
    <scope>NUCLEOTIDE SEQUENCE [LARGE SCALE GENOMIC DNA]</scope>
    <source>
        <strain evidence="2 3">JCM 10425</strain>
    </source>
</reference>
<keyword evidence="3" id="KW-1185">Reference proteome</keyword>
<evidence type="ECO:0000256" key="1">
    <source>
        <dbReference type="SAM" id="MobiDB-lite"/>
    </source>
</evidence>
<feature type="region of interest" description="Disordered" evidence="1">
    <location>
        <begin position="1"/>
        <end position="141"/>
    </location>
</feature>
<protein>
    <submittedName>
        <fullName evidence="2">Uncharacterized protein</fullName>
    </submittedName>
</protein>
<dbReference type="Proteomes" id="UP001500967">
    <property type="component" value="Unassembled WGS sequence"/>
</dbReference>
<proteinExistence type="predicted"/>